<dbReference type="EMBL" id="JAPFFF010000028">
    <property type="protein sequence ID" value="KAK8847141.1"/>
    <property type="molecule type" value="Genomic_DNA"/>
</dbReference>
<feature type="domain" description="UBA" evidence="1">
    <location>
        <begin position="109"/>
        <end position="148"/>
    </location>
</feature>
<gene>
    <name evidence="2" type="ORF">M9Y10_019724</name>
</gene>
<dbReference type="Proteomes" id="UP001470230">
    <property type="component" value="Unassembled WGS sequence"/>
</dbReference>
<comment type="caution">
    <text evidence="2">The sequence shown here is derived from an EMBL/GenBank/DDBJ whole genome shotgun (WGS) entry which is preliminary data.</text>
</comment>
<evidence type="ECO:0000313" key="2">
    <source>
        <dbReference type="EMBL" id="KAK8847141.1"/>
    </source>
</evidence>
<organism evidence="2 3">
    <name type="scientific">Tritrichomonas musculus</name>
    <dbReference type="NCBI Taxonomy" id="1915356"/>
    <lineage>
        <taxon>Eukaryota</taxon>
        <taxon>Metamonada</taxon>
        <taxon>Parabasalia</taxon>
        <taxon>Tritrichomonadida</taxon>
        <taxon>Tritrichomonadidae</taxon>
        <taxon>Tritrichomonas</taxon>
    </lineage>
</organism>
<protein>
    <recommendedName>
        <fullName evidence="1">UBA domain-containing protein</fullName>
    </recommendedName>
</protein>
<keyword evidence="3" id="KW-1185">Reference proteome</keyword>
<sequence>MKVQFRDMCGNTISLQLPINATISIACRCLSKKLEILENQIFIVDIGRCPFGIFNKTKQNGIDDIISDSKLISSQIKYEFFFKCLQNTNILRHPLYEDYKNCLKKIPNDLQEKIESIAVLGFRKEDIKEALRTSEYNIIFAVNLLVKRYSNEPIQTSPKFNSQKKAYTDIQNIKHNISIKLTPLESYINLDKANNTSNNDKDDQEKKKIAYNFTNNNDKDDQEKKKKLFAFSNSNKNNSNNNGIEFSFGRDTPDATLNKDYHIRNNNVGTNLKSKNSEQKKQVFSGEIPWFNPWKSKSVGSTSSNEIDQKNKTWPANSINNERTTFFTEDKKISSWNNTDCNIFSREKTEILTFYEWNSNKKLDDWNCSGWSDSNKKLDDWNCSGWSDSNKKSNSWNCSSWNDSNKRFDS</sequence>
<accession>A0ABR2HI08</accession>
<dbReference type="SUPFAM" id="SSF46934">
    <property type="entry name" value="UBA-like"/>
    <property type="match status" value="1"/>
</dbReference>
<dbReference type="InterPro" id="IPR015940">
    <property type="entry name" value="UBA"/>
</dbReference>
<proteinExistence type="predicted"/>
<dbReference type="InterPro" id="IPR009060">
    <property type="entry name" value="UBA-like_sf"/>
</dbReference>
<dbReference type="PROSITE" id="PS50030">
    <property type="entry name" value="UBA"/>
    <property type="match status" value="1"/>
</dbReference>
<reference evidence="2 3" key="1">
    <citation type="submission" date="2024-04" db="EMBL/GenBank/DDBJ databases">
        <title>Tritrichomonas musculus Genome.</title>
        <authorList>
            <person name="Alves-Ferreira E."/>
            <person name="Grigg M."/>
            <person name="Lorenzi H."/>
            <person name="Galac M."/>
        </authorList>
    </citation>
    <scope>NUCLEOTIDE SEQUENCE [LARGE SCALE GENOMIC DNA]</scope>
    <source>
        <strain evidence="2 3">EAF2021</strain>
    </source>
</reference>
<name>A0ABR2HI08_9EUKA</name>
<dbReference type="PROSITE" id="PS51257">
    <property type="entry name" value="PROKAR_LIPOPROTEIN"/>
    <property type="match status" value="1"/>
</dbReference>
<evidence type="ECO:0000259" key="1">
    <source>
        <dbReference type="PROSITE" id="PS50030"/>
    </source>
</evidence>
<evidence type="ECO:0000313" key="3">
    <source>
        <dbReference type="Proteomes" id="UP001470230"/>
    </source>
</evidence>